<dbReference type="EMBL" id="CAJVCH010057504">
    <property type="protein sequence ID" value="CAG7718957.1"/>
    <property type="molecule type" value="Genomic_DNA"/>
</dbReference>
<dbReference type="Proteomes" id="UP000708208">
    <property type="component" value="Unassembled WGS sequence"/>
</dbReference>
<evidence type="ECO:0000313" key="2">
    <source>
        <dbReference type="Proteomes" id="UP000708208"/>
    </source>
</evidence>
<protein>
    <submittedName>
        <fullName evidence="1">Uncharacterized protein</fullName>
    </submittedName>
</protein>
<comment type="caution">
    <text evidence="1">The sequence shown here is derived from an EMBL/GenBank/DDBJ whole genome shotgun (WGS) entry which is preliminary data.</text>
</comment>
<dbReference type="AlphaFoldDB" id="A0A8J2JHL5"/>
<keyword evidence="2" id="KW-1185">Reference proteome</keyword>
<evidence type="ECO:0000313" key="1">
    <source>
        <dbReference type="EMBL" id="CAG7718957.1"/>
    </source>
</evidence>
<sequence>MILRHYSDPHVTCRGGDDEHKNFKGVDHIAEPLIKELDNELSPDTFRCVLLQVQFSRFVCPKPEQSK</sequence>
<accession>A0A8J2JHL5</accession>
<organism evidence="1 2">
    <name type="scientific">Allacma fusca</name>
    <dbReference type="NCBI Taxonomy" id="39272"/>
    <lineage>
        <taxon>Eukaryota</taxon>
        <taxon>Metazoa</taxon>
        <taxon>Ecdysozoa</taxon>
        <taxon>Arthropoda</taxon>
        <taxon>Hexapoda</taxon>
        <taxon>Collembola</taxon>
        <taxon>Symphypleona</taxon>
        <taxon>Sminthuridae</taxon>
        <taxon>Allacma</taxon>
    </lineage>
</organism>
<name>A0A8J2JHL5_9HEXA</name>
<reference evidence="1" key="1">
    <citation type="submission" date="2021-06" db="EMBL/GenBank/DDBJ databases">
        <authorList>
            <person name="Hodson N. C."/>
            <person name="Mongue J. A."/>
            <person name="Jaron S. K."/>
        </authorList>
    </citation>
    <scope>NUCLEOTIDE SEQUENCE</scope>
</reference>
<proteinExistence type="predicted"/>
<gene>
    <name evidence="1" type="ORF">AFUS01_LOCUS8310</name>
</gene>